<accession>A0AAV4F692</accession>
<dbReference type="Pfam" id="PF00076">
    <property type="entry name" value="RRM_1"/>
    <property type="match status" value="1"/>
</dbReference>
<feature type="region of interest" description="Disordered" evidence="2">
    <location>
        <begin position="1"/>
        <end position="228"/>
    </location>
</feature>
<feature type="compositionally biased region" description="Low complexity" evidence="2">
    <location>
        <begin position="107"/>
        <end position="119"/>
    </location>
</feature>
<dbReference type="GO" id="GO:0003723">
    <property type="term" value="F:RNA binding"/>
    <property type="evidence" value="ECO:0007669"/>
    <property type="project" value="UniProtKB-UniRule"/>
</dbReference>
<gene>
    <name evidence="4" type="ORF">ElyMa_003742500</name>
</gene>
<dbReference type="SUPFAM" id="SSF54928">
    <property type="entry name" value="RNA-binding domain, RBD"/>
    <property type="match status" value="1"/>
</dbReference>
<evidence type="ECO:0000313" key="4">
    <source>
        <dbReference type="EMBL" id="GFR68789.1"/>
    </source>
</evidence>
<dbReference type="InterPro" id="IPR012677">
    <property type="entry name" value="Nucleotide-bd_a/b_plait_sf"/>
</dbReference>
<evidence type="ECO:0000256" key="1">
    <source>
        <dbReference type="PROSITE-ProRule" id="PRU00176"/>
    </source>
</evidence>
<dbReference type="Proteomes" id="UP000762676">
    <property type="component" value="Unassembled WGS sequence"/>
</dbReference>
<organism evidence="4 5">
    <name type="scientific">Elysia marginata</name>
    <dbReference type="NCBI Taxonomy" id="1093978"/>
    <lineage>
        <taxon>Eukaryota</taxon>
        <taxon>Metazoa</taxon>
        <taxon>Spiralia</taxon>
        <taxon>Lophotrochozoa</taxon>
        <taxon>Mollusca</taxon>
        <taxon>Gastropoda</taxon>
        <taxon>Heterobranchia</taxon>
        <taxon>Euthyneura</taxon>
        <taxon>Panpulmonata</taxon>
        <taxon>Sacoglossa</taxon>
        <taxon>Placobranchoidea</taxon>
        <taxon>Plakobranchidae</taxon>
        <taxon>Elysia</taxon>
    </lineage>
</organism>
<comment type="caution">
    <text evidence="4">The sequence shown here is derived from an EMBL/GenBank/DDBJ whole genome shotgun (WGS) entry which is preliminary data.</text>
</comment>
<dbReference type="InterPro" id="IPR000504">
    <property type="entry name" value="RRM_dom"/>
</dbReference>
<dbReference type="InterPro" id="IPR035979">
    <property type="entry name" value="RBD_domain_sf"/>
</dbReference>
<protein>
    <recommendedName>
        <fullName evidence="3">RRM domain-containing protein</fullName>
    </recommendedName>
</protein>
<feature type="compositionally biased region" description="Polar residues" evidence="2">
    <location>
        <begin position="168"/>
        <end position="179"/>
    </location>
</feature>
<feature type="compositionally biased region" description="Low complexity" evidence="2">
    <location>
        <begin position="43"/>
        <end position="79"/>
    </location>
</feature>
<sequence>MRGPQPQQMRGPQPQQMRGPQPQQIRGPQLQQIRNPQAQLRGNQPQQFSSVSNQFQQPQGIQQRPRGQLLQNLSNPPQLITGAQPGVHSQQRLLQPNQMTGPPPPQQIISQPPQQIGGPRLQQQLRGPPNQPLRGSQQTFQGPGPQQLRGPPPQQPALHQVVKPPASLQVNPVQHQLSQLRGPPPVASQPQHMPPSVGYQAPTAPPAQSRFITPPSFPGQQQQLQSGYDAGSTLFRSIPQGGIVIQPPPAQVQLQFSGPPPQQPHSSSQYLPVSSASSESAHNYNFSHQGNSLPQPTYQNYAPPQPEYQTPGVPLYSDPYPSASSSQTNQSVAPSYQYSQVDSQYTSPPYGSGRPVSTYQNNGQNQQRFAPQQGQASILPSQTASYSSSIDYYASPQPIQTIQAVSNQTTYSAAEDQYQSAEGQKIQTIGQHIQPVTGTQMRSIIHNVATSPKSSSTPARSVQQRTPTLHISRAVMEGNVPVLPGSQKVIILNVPQMATRETLIRLCRHFGHVEGVNLMRDQNKAVVQFQKGDQAAKCVSKCDQKCLHKTRLTVKLLPS</sequence>
<evidence type="ECO:0000259" key="3">
    <source>
        <dbReference type="PROSITE" id="PS50102"/>
    </source>
</evidence>
<dbReference type="EMBL" id="BMAT01007661">
    <property type="protein sequence ID" value="GFR68789.1"/>
    <property type="molecule type" value="Genomic_DNA"/>
</dbReference>
<dbReference type="CDD" id="cd00590">
    <property type="entry name" value="RRM_SF"/>
    <property type="match status" value="1"/>
</dbReference>
<dbReference type="Gene3D" id="3.30.70.330">
    <property type="match status" value="1"/>
</dbReference>
<feature type="compositionally biased region" description="Low complexity" evidence="2">
    <location>
        <begin position="1"/>
        <end position="34"/>
    </location>
</feature>
<evidence type="ECO:0000256" key="2">
    <source>
        <dbReference type="SAM" id="MobiDB-lite"/>
    </source>
</evidence>
<proteinExistence type="predicted"/>
<feature type="compositionally biased region" description="Polar residues" evidence="2">
    <location>
        <begin position="87"/>
        <end position="100"/>
    </location>
</feature>
<feature type="compositionally biased region" description="Polar residues" evidence="2">
    <location>
        <begin position="322"/>
        <end position="382"/>
    </location>
</feature>
<name>A0AAV4F692_9GAST</name>
<dbReference type="PROSITE" id="PS50102">
    <property type="entry name" value="RRM"/>
    <property type="match status" value="1"/>
</dbReference>
<keyword evidence="1" id="KW-0694">RNA-binding</keyword>
<feature type="compositionally biased region" description="Polar residues" evidence="2">
    <location>
        <begin position="270"/>
        <end position="302"/>
    </location>
</feature>
<dbReference type="AlphaFoldDB" id="A0AAV4F692"/>
<feature type="region of interest" description="Disordered" evidence="2">
    <location>
        <begin position="251"/>
        <end position="382"/>
    </location>
</feature>
<feature type="domain" description="RRM" evidence="3">
    <location>
        <begin position="487"/>
        <end position="559"/>
    </location>
</feature>
<evidence type="ECO:0000313" key="5">
    <source>
        <dbReference type="Proteomes" id="UP000762676"/>
    </source>
</evidence>
<dbReference type="SMART" id="SM00360">
    <property type="entry name" value="RRM"/>
    <property type="match status" value="1"/>
</dbReference>
<reference evidence="4 5" key="1">
    <citation type="journal article" date="2021" name="Elife">
        <title>Chloroplast acquisition without the gene transfer in kleptoplastic sea slugs, Plakobranchus ocellatus.</title>
        <authorList>
            <person name="Maeda T."/>
            <person name="Takahashi S."/>
            <person name="Yoshida T."/>
            <person name="Shimamura S."/>
            <person name="Takaki Y."/>
            <person name="Nagai Y."/>
            <person name="Toyoda A."/>
            <person name="Suzuki Y."/>
            <person name="Arimoto A."/>
            <person name="Ishii H."/>
            <person name="Satoh N."/>
            <person name="Nishiyama T."/>
            <person name="Hasebe M."/>
            <person name="Maruyama T."/>
            <person name="Minagawa J."/>
            <person name="Obokata J."/>
            <person name="Shigenobu S."/>
        </authorList>
    </citation>
    <scope>NUCLEOTIDE SEQUENCE [LARGE SCALE GENOMIC DNA]</scope>
</reference>
<keyword evidence="5" id="KW-1185">Reference proteome</keyword>